<name>K7Z485_9PROT</name>
<organism evidence="1 2">
    <name type="scientific">Candidatus Endolissoclinum faulkneri L2</name>
    <dbReference type="NCBI Taxonomy" id="1193729"/>
    <lineage>
        <taxon>Bacteria</taxon>
        <taxon>Pseudomonadati</taxon>
        <taxon>Pseudomonadota</taxon>
        <taxon>Alphaproteobacteria</taxon>
        <taxon>Rhodospirillales</taxon>
        <taxon>Rhodospirillaceae</taxon>
        <taxon>Candidatus Endolissoclinum</taxon>
    </lineage>
</organism>
<evidence type="ECO:0000313" key="2">
    <source>
        <dbReference type="Proteomes" id="UP000010077"/>
    </source>
</evidence>
<dbReference type="HOGENOM" id="CLU_3059630_0_0_5"/>
<proteinExistence type="predicted"/>
<accession>K7Z485</accession>
<dbReference type="EMBL" id="CP003539">
    <property type="protein sequence ID" value="AFX98828.1"/>
    <property type="molecule type" value="Genomic_DNA"/>
</dbReference>
<dbReference type="AlphaFoldDB" id="K7Z485"/>
<sequence>MHFYRFIDIFLHQSIRQKYNPIVSTHIVLFNIISSQLALTFKSYSGKRFDYIS</sequence>
<dbReference type="Proteomes" id="UP000010077">
    <property type="component" value="Chromosome"/>
</dbReference>
<reference evidence="1 2" key="1">
    <citation type="journal article" date="2012" name="Proc. Natl. Acad. Sci. U.S.A.">
        <title>Genome streamlining and chemical defense in a coral reef symbiosis.</title>
        <authorList>
            <person name="Kwan J.C."/>
            <person name="Donia M.S."/>
            <person name="Han A.W."/>
            <person name="Hirose E."/>
            <person name="Haygood M.G."/>
            <person name="Schmidt E.W."/>
        </authorList>
    </citation>
    <scope>NUCLEOTIDE SEQUENCE [LARGE SCALE GENOMIC DNA]</scope>
    <source>
        <strain evidence="1 2">L2</strain>
    </source>
</reference>
<protein>
    <submittedName>
        <fullName evidence="1">Uncharacterized protein</fullName>
    </submittedName>
</protein>
<dbReference type="KEGG" id="thal:A1OE_640"/>
<keyword evidence="2" id="KW-1185">Reference proteome</keyword>
<gene>
    <name evidence="1" type="ORF">A1OE_640</name>
</gene>
<evidence type="ECO:0000313" key="1">
    <source>
        <dbReference type="EMBL" id="AFX98828.1"/>
    </source>
</evidence>